<proteinExistence type="predicted"/>
<dbReference type="RefSeq" id="WP_143393343.1">
    <property type="nucleotide sequence ID" value="NZ_NIDE01000007.1"/>
</dbReference>
<organism evidence="1 2">
    <name type="scientific">Fimbriiglobus ruber</name>
    <dbReference type="NCBI Taxonomy" id="1908690"/>
    <lineage>
        <taxon>Bacteria</taxon>
        <taxon>Pseudomonadati</taxon>
        <taxon>Planctomycetota</taxon>
        <taxon>Planctomycetia</taxon>
        <taxon>Gemmatales</taxon>
        <taxon>Gemmataceae</taxon>
        <taxon>Fimbriiglobus</taxon>
    </lineage>
</organism>
<protein>
    <recommendedName>
        <fullName evidence="3">Metallo-beta-lactamase domain-containing protein</fullName>
    </recommendedName>
</protein>
<comment type="caution">
    <text evidence="1">The sequence shown here is derived from an EMBL/GenBank/DDBJ whole genome shotgun (WGS) entry which is preliminary data.</text>
</comment>
<keyword evidence="2" id="KW-1185">Reference proteome</keyword>
<dbReference type="Gene3D" id="3.60.15.10">
    <property type="entry name" value="Ribonuclease Z/Hydroxyacylglutathione hydrolase-like"/>
    <property type="match status" value="1"/>
</dbReference>
<evidence type="ECO:0000313" key="2">
    <source>
        <dbReference type="Proteomes" id="UP000214646"/>
    </source>
</evidence>
<evidence type="ECO:0000313" key="1">
    <source>
        <dbReference type="EMBL" id="OWK40954.1"/>
    </source>
</evidence>
<dbReference type="EMBL" id="NIDE01000007">
    <property type="protein sequence ID" value="OWK40954.1"/>
    <property type="molecule type" value="Genomic_DNA"/>
</dbReference>
<dbReference type="AlphaFoldDB" id="A0A225DMU8"/>
<sequence length="411" mass="45690">MGRDVFSLPQEATMPKLTFYPIGNADTCLIDLASGRKVLFDFSDERNPDDKNDKRIDLTKSLRDDLKDAKRDFYDVLAITHLDDDHTHKADEFFYLDHAEKYQKGTRTKFEELWVPAAVIVESRNKLEPGAQAIQAEARHRLKKGYGIRVFSRPESLHDWLEDNDLTVEDRTQFITDAGQVVPGFALATDGVEFFVHSPFAWRQDDNTVIDRNGDSLVMQLTFQIDGVQTKAILGSDVAHEALSAIVKTTKKHGRESRLAWHVFKLPHHCSYLTLSSDKEKCPTVPVPDVKWLFETQGYKGGIVVSTSEPIPSVGSHEGGSDQPPHKQAADYYRGLARDKSGQFLVTMEQPSVAAPEPIVIDITKEGAKRATTKKSEASAVTTAKSIPAAIAAARGSAEPPQTRVGFGTWQ</sequence>
<name>A0A225DMU8_9BACT</name>
<dbReference type="InterPro" id="IPR036866">
    <property type="entry name" value="RibonucZ/Hydroxyglut_hydro"/>
</dbReference>
<accession>A0A225DMU8</accession>
<reference evidence="2" key="1">
    <citation type="submission" date="2017-06" db="EMBL/GenBank/DDBJ databases">
        <title>Genome analysis of Fimbriiglobus ruber SP5, the first member of the order Planctomycetales with confirmed chitinolytic capability.</title>
        <authorList>
            <person name="Ravin N.V."/>
            <person name="Rakitin A.L."/>
            <person name="Ivanova A.A."/>
            <person name="Beletsky A.V."/>
            <person name="Kulichevskaya I.S."/>
            <person name="Mardanov A.V."/>
            <person name="Dedysh S.N."/>
        </authorList>
    </citation>
    <scope>NUCLEOTIDE SEQUENCE [LARGE SCALE GENOMIC DNA]</scope>
    <source>
        <strain evidence="2">SP5</strain>
    </source>
</reference>
<evidence type="ECO:0008006" key="3">
    <source>
        <dbReference type="Google" id="ProtNLM"/>
    </source>
</evidence>
<dbReference type="OrthoDB" id="9768813at2"/>
<gene>
    <name evidence="1" type="ORF">FRUB_04846</name>
</gene>
<dbReference type="Proteomes" id="UP000214646">
    <property type="component" value="Unassembled WGS sequence"/>
</dbReference>